<gene>
    <name evidence="1" type="ORF">AVDCRST_MAG18-1501</name>
</gene>
<proteinExistence type="predicted"/>
<sequence length="37" mass="4163">MANLNIHLNKLTERDNGGCRSTLARLPISVLAHYPSW</sequence>
<evidence type="ECO:0000313" key="1">
    <source>
        <dbReference type="EMBL" id="CAA9566268.1"/>
    </source>
</evidence>
<reference evidence="1" key="1">
    <citation type="submission" date="2020-02" db="EMBL/GenBank/DDBJ databases">
        <authorList>
            <person name="Meier V. D."/>
        </authorList>
    </citation>
    <scope>NUCLEOTIDE SEQUENCE</scope>
    <source>
        <strain evidence="1">AVDCRST_MAG18</strain>
    </source>
</reference>
<name>A0A6J4V233_9BACT</name>
<protein>
    <submittedName>
        <fullName evidence="1">Uncharacterized protein</fullName>
    </submittedName>
</protein>
<dbReference type="AlphaFoldDB" id="A0A6J4V233"/>
<dbReference type="EMBL" id="CADCWN010000114">
    <property type="protein sequence ID" value="CAA9566268.1"/>
    <property type="molecule type" value="Genomic_DNA"/>
</dbReference>
<accession>A0A6J4V233</accession>
<organism evidence="1">
    <name type="scientific">uncultured Thermomicrobiales bacterium</name>
    <dbReference type="NCBI Taxonomy" id="1645740"/>
    <lineage>
        <taxon>Bacteria</taxon>
        <taxon>Pseudomonadati</taxon>
        <taxon>Thermomicrobiota</taxon>
        <taxon>Thermomicrobia</taxon>
        <taxon>Thermomicrobiales</taxon>
        <taxon>environmental samples</taxon>
    </lineage>
</organism>